<sequence>MDVDGFAGFRLLQTGSPLIWESQVGLQMFAQLRTLKCDYARRLCASFAFALTIWRCYWSDTPRVLDPATPWLIQLHLYNVKETVVHAASGLASPRLE</sequence>
<name>A0AAD9ATD1_9PEZI</name>
<gene>
    <name evidence="1" type="ORF">CCHR01_05981</name>
</gene>
<accession>A0AAD9ATD1</accession>
<dbReference type="Proteomes" id="UP001243330">
    <property type="component" value="Unassembled WGS sequence"/>
</dbReference>
<reference evidence="1" key="1">
    <citation type="submission" date="2023-01" db="EMBL/GenBank/DDBJ databases">
        <title>Colletotrichum chrysophilum M932 genome sequence.</title>
        <authorList>
            <person name="Baroncelli R."/>
        </authorList>
    </citation>
    <scope>NUCLEOTIDE SEQUENCE</scope>
    <source>
        <strain evidence="1">M932</strain>
    </source>
</reference>
<dbReference type="AlphaFoldDB" id="A0AAD9ATD1"/>
<organism evidence="1 2">
    <name type="scientific">Colletotrichum chrysophilum</name>
    <dbReference type="NCBI Taxonomy" id="1836956"/>
    <lineage>
        <taxon>Eukaryota</taxon>
        <taxon>Fungi</taxon>
        <taxon>Dikarya</taxon>
        <taxon>Ascomycota</taxon>
        <taxon>Pezizomycotina</taxon>
        <taxon>Sordariomycetes</taxon>
        <taxon>Hypocreomycetidae</taxon>
        <taxon>Glomerellales</taxon>
        <taxon>Glomerellaceae</taxon>
        <taxon>Colletotrichum</taxon>
        <taxon>Colletotrichum gloeosporioides species complex</taxon>
    </lineage>
</organism>
<evidence type="ECO:0000313" key="2">
    <source>
        <dbReference type="Proteomes" id="UP001243330"/>
    </source>
</evidence>
<comment type="caution">
    <text evidence="1">The sequence shown here is derived from an EMBL/GenBank/DDBJ whole genome shotgun (WGS) entry which is preliminary data.</text>
</comment>
<evidence type="ECO:0000313" key="1">
    <source>
        <dbReference type="EMBL" id="KAK1851404.1"/>
    </source>
</evidence>
<proteinExistence type="predicted"/>
<protein>
    <submittedName>
        <fullName evidence="1">Uncharacterized protein</fullName>
    </submittedName>
</protein>
<keyword evidence="2" id="KW-1185">Reference proteome</keyword>
<dbReference type="EMBL" id="JAQOWY010000097">
    <property type="protein sequence ID" value="KAK1851404.1"/>
    <property type="molecule type" value="Genomic_DNA"/>
</dbReference>